<evidence type="ECO:0000313" key="3">
    <source>
        <dbReference type="EMBL" id="SJN31429.1"/>
    </source>
</evidence>
<dbReference type="InterPro" id="IPR029442">
    <property type="entry name" value="GyrI-like"/>
</dbReference>
<proteinExistence type="predicted"/>
<sequence length="275" mass="30021">MAETTKLMTIGEFSSLTRLSVRMLRHYDTHGVLVPADVDAWTGYRRYSPEQLRDAADIRNLRDVGFGVSAISALLAARGTSAWASALELQRQTLVAEQRAAQTRLDLITTLLSQGEPSMSITVERTTVPAQTLVALHGVVPTYSDEGQLWQQFFPLLQAQGIIPIGPCGVIEHCEEYTEHDVELSVFFPVAPGTTATAPLQVLELPERDCLVAHVAGPYDQITTAHDMINSRLAAEGLTLRSDGTLAAKPFNHYLVTPDQAAPEDLVTDVFQPIS</sequence>
<evidence type="ECO:0000259" key="2">
    <source>
        <dbReference type="PROSITE" id="PS50937"/>
    </source>
</evidence>
<reference evidence="3 4" key="1">
    <citation type="submission" date="2017-02" db="EMBL/GenBank/DDBJ databases">
        <authorList>
            <person name="Peterson S.W."/>
        </authorList>
    </citation>
    <scope>NUCLEOTIDE SEQUENCE [LARGE SCALE GENOMIC DNA]</scope>
    <source>
        <strain evidence="3 4">LSP_Lj1</strain>
    </source>
</reference>
<dbReference type="OrthoDB" id="7849865at2"/>
<dbReference type="AlphaFoldDB" id="A0A1R4JHD7"/>
<dbReference type="Pfam" id="PF06445">
    <property type="entry name" value="GyrI-like"/>
    <property type="match status" value="1"/>
</dbReference>
<dbReference type="PROSITE" id="PS00552">
    <property type="entry name" value="HTH_MERR_1"/>
    <property type="match status" value="1"/>
</dbReference>
<dbReference type="CDD" id="cd01107">
    <property type="entry name" value="HTH_BmrR"/>
    <property type="match status" value="1"/>
</dbReference>
<dbReference type="EMBL" id="FUKQ01000031">
    <property type="protein sequence ID" value="SJN31429.1"/>
    <property type="molecule type" value="Genomic_DNA"/>
</dbReference>
<dbReference type="GO" id="GO:0003700">
    <property type="term" value="F:DNA-binding transcription factor activity"/>
    <property type="evidence" value="ECO:0007669"/>
    <property type="project" value="InterPro"/>
</dbReference>
<dbReference type="SMART" id="SM00871">
    <property type="entry name" value="AraC_E_bind"/>
    <property type="match status" value="1"/>
</dbReference>
<dbReference type="InterPro" id="IPR000551">
    <property type="entry name" value="MerR-type_HTH_dom"/>
</dbReference>
<keyword evidence="4" id="KW-1185">Reference proteome</keyword>
<dbReference type="PANTHER" id="PTHR30204">
    <property type="entry name" value="REDOX-CYCLING DRUG-SENSING TRANSCRIPTIONAL ACTIVATOR SOXR"/>
    <property type="match status" value="1"/>
</dbReference>
<dbReference type="Proteomes" id="UP000188342">
    <property type="component" value="Unassembled WGS sequence"/>
</dbReference>
<dbReference type="STRING" id="1255658.FM114_07540"/>
<organism evidence="3 4">
    <name type="scientific">Luteococcus japonicus LSP_Lj1</name>
    <dbReference type="NCBI Taxonomy" id="1255658"/>
    <lineage>
        <taxon>Bacteria</taxon>
        <taxon>Bacillati</taxon>
        <taxon>Actinomycetota</taxon>
        <taxon>Actinomycetes</taxon>
        <taxon>Propionibacteriales</taxon>
        <taxon>Propionibacteriaceae</taxon>
        <taxon>Luteococcus</taxon>
    </lineage>
</organism>
<dbReference type="PANTHER" id="PTHR30204:SF97">
    <property type="entry name" value="MERR FAMILY REGULATORY PROTEIN"/>
    <property type="match status" value="1"/>
</dbReference>
<dbReference type="InterPro" id="IPR011256">
    <property type="entry name" value="Reg_factor_effector_dom_sf"/>
</dbReference>
<protein>
    <submittedName>
        <fullName evidence="3">Transcriptional regulator, MerR family</fullName>
    </submittedName>
</protein>
<dbReference type="SUPFAM" id="SSF55136">
    <property type="entry name" value="Probable bacterial effector-binding domain"/>
    <property type="match status" value="1"/>
</dbReference>
<evidence type="ECO:0000313" key="4">
    <source>
        <dbReference type="Proteomes" id="UP000188342"/>
    </source>
</evidence>
<dbReference type="InterPro" id="IPR010499">
    <property type="entry name" value="AraC_E-bd"/>
</dbReference>
<dbReference type="GO" id="GO:0003677">
    <property type="term" value="F:DNA binding"/>
    <property type="evidence" value="ECO:0007669"/>
    <property type="project" value="UniProtKB-KW"/>
</dbReference>
<dbReference type="PROSITE" id="PS50937">
    <property type="entry name" value="HTH_MERR_2"/>
    <property type="match status" value="1"/>
</dbReference>
<accession>A0A1R4JHD7</accession>
<evidence type="ECO:0000256" key="1">
    <source>
        <dbReference type="ARBA" id="ARBA00023125"/>
    </source>
</evidence>
<dbReference type="Gene3D" id="1.10.1660.10">
    <property type="match status" value="1"/>
</dbReference>
<dbReference type="InterPro" id="IPR047057">
    <property type="entry name" value="MerR_fam"/>
</dbReference>
<dbReference type="Gene3D" id="3.20.80.10">
    <property type="entry name" value="Regulatory factor, effector binding domain"/>
    <property type="match status" value="1"/>
</dbReference>
<dbReference type="SMART" id="SM00422">
    <property type="entry name" value="HTH_MERR"/>
    <property type="match status" value="1"/>
</dbReference>
<gene>
    <name evidence="3" type="ORF">FM114_07540</name>
</gene>
<dbReference type="SUPFAM" id="SSF46955">
    <property type="entry name" value="Putative DNA-binding domain"/>
    <property type="match status" value="1"/>
</dbReference>
<name>A0A1R4JHD7_9ACTN</name>
<feature type="domain" description="HTH merR-type" evidence="2">
    <location>
        <begin position="7"/>
        <end position="77"/>
    </location>
</feature>
<keyword evidence="1" id="KW-0238">DNA-binding</keyword>
<dbReference type="RefSeq" id="WP_094764559.1">
    <property type="nucleotide sequence ID" value="NZ_FUKQ01000031.1"/>
</dbReference>
<dbReference type="Pfam" id="PF13411">
    <property type="entry name" value="MerR_1"/>
    <property type="match status" value="1"/>
</dbReference>
<dbReference type="InterPro" id="IPR009061">
    <property type="entry name" value="DNA-bd_dom_put_sf"/>
</dbReference>